<keyword evidence="9" id="KW-1185">Reference proteome</keyword>
<evidence type="ECO:0000256" key="6">
    <source>
        <dbReference type="SAM" id="Phobius"/>
    </source>
</evidence>
<keyword evidence="2" id="KW-0444">Lipid biosynthesis</keyword>
<evidence type="ECO:0000256" key="5">
    <source>
        <dbReference type="ARBA" id="ARBA00023315"/>
    </source>
</evidence>
<dbReference type="InterPro" id="IPR002123">
    <property type="entry name" value="Plipid/glycerol_acylTrfase"/>
</dbReference>
<feature type="transmembrane region" description="Helical" evidence="6">
    <location>
        <begin position="7"/>
        <end position="34"/>
    </location>
</feature>
<keyword evidence="6" id="KW-0472">Membrane</keyword>
<keyword evidence="6" id="KW-1133">Transmembrane helix</keyword>
<keyword evidence="3 8" id="KW-0808">Transferase</keyword>
<dbReference type="SUPFAM" id="SSF69593">
    <property type="entry name" value="Glycerol-3-phosphate (1)-acyltransferase"/>
    <property type="match status" value="1"/>
</dbReference>
<comment type="pathway">
    <text evidence="1">Lipid metabolism.</text>
</comment>
<dbReference type="SMART" id="SM00563">
    <property type="entry name" value="PlsC"/>
    <property type="match status" value="1"/>
</dbReference>
<feature type="domain" description="Phospholipid/glycerol acyltransferase" evidence="7">
    <location>
        <begin position="75"/>
        <end position="189"/>
    </location>
</feature>
<protein>
    <submittedName>
        <fullName evidence="8">1-acyl-sn-glycerol-3-phosphate acyltransferase</fullName>
    </submittedName>
</protein>
<dbReference type="Proteomes" id="UP000199642">
    <property type="component" value="Unassembled WGS sequence"/>
</dbReference>
<accession>A0A1I2XQN2</accession>
<keyword evidence="4" id="KW-0443">Lipid metabolism</keyword>
<sequence length="242" mass="27702">MIKLFQWIYTVYSGLLFITLMLVFGIFIVLPILISDRGDRISFVFIRAWAGIWSFLSGIRYQIEGREFIDLKKTYIFIFNHRSFIDAPVIPMAIPQVLRALGKKELSKIPVFGWVVGRLAIWVDRTSTESRKESIKKLIHMLSKGKSVVVAPEGTRNDSEETLLPFHKGAFRLSIETQIPVLPMAFIGADRIMKRGSILLRPGKVRIYFSEPIHPPAPSENAVNLFAEKCRNRLEAMILTHE</sequence>
<evidence type="ECO:0000313" key="9">
    <source>
        <dbReference type="Proteomes" id="UP000199642"/>
    </source>
</evidence>
<dbReference type="GO" id="GO:0006654">
    <property type="term" value="P:phosphatidic acid biosynthetic process"/>
    <property type="evidence" value="ECO:0007669"/>
    <property type="project" value="TreeGrafter"/>
</dbReference>
<proteinExistence type="predicted"/>
<gene>
    <name evidence="8" type="ORF">SAMN04487988_12129</name>
</gene>
<dbReference type="Pfam" id="PF01553">
    <property type="entry name" value="Acyltransferase"/>
    <property type="match status" value="1"/>
</dbReference>
<evidence type="ECO:0000313" key="8">
    <source>
        <dbReference type="EMBL" id="SFH15369.1"/>
    </source>
</evidence>
<keyword evidence="5 8" id="KW-0012">Acyltransferase</keyword>
<dbReference type="STRING" id="435880.SAMN04487988_12129"/>
<evidence type="ECO:0000256" key="2">
    <source>
        <dbReference type="ARBA" id="ARBA00022516"/>
    </source>
</evidence>
<dbReference type="PANTHER" id="PTHR10434:SF64">
    <property type="entry name" value="1-ACYL-SN-GLYCEROL-3-PHOSPHATE ACYLTRANSFERASE-RELATED"/>
    <property type="match status" value="1"/>
</dbReference>
<dbReference type="EMBL" id="FOPC01000021">
    <property type="protein sequence ID" value="SFH15369.1"/>
    <property type="molecule type" value="Genomic_DNA"/>
</dbReference>
<dbReference type="PANTHER" id="PTHR10434">
    <property type="entry name" value="1-ACYL-SN-GLYCEROL-3-PHOSPHATE ACYLTRANSFERASE"/>
    <property type="match status" value="1"/>
</dbReference>
<dbReference type="CDD" id="cd07989">
    <property type="entry name" value="LPLAT_AGPAT-like"/>
    <property type="match status" value="1"/>
</dbReference>
<dbReference type="GO" id="GO:0003841">
    <property type="term" value="F:1-acylglycerol-3-phosphate O-acyltransferase activity"/>
    <property type="evidence" value="ECO:0007669"/>
    <property type="project" value="TreeGrafter"/>
</dbReference>
<name>A0A1I2XQN2_9BACT</name>
<evidence type="ECO:0000256" key="3">
    <source>
        <dbReference type="ARBA" id="ARBA00022679"/>
    </source>
</evidence>
<evidence type="ECO:0000259" key="7">
    <source>
        <dbReference type="SMART" id="SM00563"/>
    </source>
</evidence>
<reference evidence="9" key="1">
    <citation type="submission" date="2016-10" db="EMBL/GenBank/DDBJ databases">
        <authorList>
            <person name="Varghese N."/>
            <person name="Submissions S."/>
        </authorList>
    </citation>
    <scope>NUCLEOTIDE SEQUENCE [LARGE SCALE GENOMIC DNA]</scope>
    <source>
        <strain evidence="9">DSM 19315</strain>
    </source>
</reference>
<dbReference type="AlphaFoldDB" id="A0A1I2XQN2"/>
<evidence type="ECO:0000256" key="1">
    <source>
        <dbReference type="ARBA" id="ARBA00005189"/>
    </source>
</evidence>
<keyword evidence="6" id="KW-0812">Transmembrane</keyword>
<organism evidence="8 9">
    <name type="scientific">Algoriphagus hitonicola</name>
    <dbReference type="NCBI Taxonomy" id="435880"/>
    <lineage>
        <taxon>Bacteria</taxon>
        <taxon>Pseudomonadati</taxon>
        <taxon>Bacteroidota</taxon>
        <taxon>Cytophagia</taxon>
        <taxon>Cytophagales</taxon>
        <taxon>Cyclobacteriaceae</taxon>
        <taxon>Algoriphagus</taxon>
    </lineage>
</organism>
<evidence type="ECO:0000256" key="4">
    <source>
        <dbReference type="ARBA" id="ARBA00023098"/>
    </source>
</evidence>
<dbReference type="RefSeq" id="WP_317042396.1">
    <property type="nucleotide sequence ID" value="NZ_FOPC01000021.1"/>
</dbReference>